<dbReference type="SUPFAM" id="SSF81301">
    <property type="entry name" value="Nucleotidyltransferase"/>
    <property type="match status" value="1"/>
</dbReference>
<sequence>MLKSILEYQKSFQKLINDLKVNKKVLAIFAFGSIVSGDLWDESDIDLFVLYKDNFNEIRDVYSEILGIDVHMKLLSKESFLNLYKSDGKKGFARNILLSSKIVFSRDDEITSTFNEARYSLDKHIEKWNLVYLGKLMKDLRVTKKYLHNDSIFTAYEILIRALDSFSKLYLNLNGYTVSKDAVRMATNLNDDFNSIINDLFYEPMSKENIENTLLYIERFLELNIVASTKGLLGFLNEKRTFLSSYEIKNDVSFKEFDIKIEDILKELLKRNLVKKDIRKLDIEDSKKLINENVYSCKNYNF</sequence>
<proteinExistence type="predicted"/>
<name>A0A6B4JM03_CLOBO</name>
<dbReference type="AlphaFoldDB" id="A0A6B4JM03"/>
<dbReference type="RefSeq" id="WP_003372844.1">
    <property type="nucleotide sequence ID" value="NZ_JACBBA010000003.1"/>
</dbReference>
<dbReference type="Proteomes" id="UP000486903">
    <property type="component" value="Unassembled WGS sequence"/>
</dbReference>
<reference evidence="2 3" key="1">
    <citation type="submission" date="2019-04" db="EMBL/GenBank/DDBJ databases">
        <title>Genome sequencing of Clostridium botulinum Groups I-IV and Clostridium butyricum.</title>
        <authorList>
            <person name="Brunt J."/>
            <person name="Van Vliet A.H.M."/>
            <person name="Stringer S.C."/>
            <person name="Carter A.T."/>
            <person name="Peck M.W."/>
        </authorList>
    </citation>
    <scope>NUCLEOTIDE SEQUENCE [LARGE SCALE GENOMIC DNA]</scope>
    <source>
        <strain evidence="2 3">BL81</strain>
    </source>
</reference>
<dbReference type="EMBL" id="SXFB01000003">
    <property type="protein sequence ID" value="NFV25719.1"/>
    <property type="molecule type" value="Genomic_DNA"/>
</dbReference>
<comment type="caution">
    <text evidence="2">The sequence shown here is derived from an EMBL/GenBank/DDBJ whole genome shotgun (WGS) entry which is preliminary data.</text>
</comment>
<evidence type="ECO:0000313" key="3">
    <source>
        <dbReference type="Proteomes" id="UP000486903"/>
    </source>
</evidence>
<dbReference type="InterPro" id="IPR041633">
    <property type="entry name" value="Polbeta"/>
</dbReference>
<keyword evidence="2" id="KW-0808">Transferase</keyword>
<organism evidence="2 3">
    <name type="scientific">Clostridium botulinum</name>
    <dbReference type="NCBI Taxonomy" id="1491"/>
    <lineage>
        <taxon>Bacteria</taxon>
        <taxon>Bacillati</taxon>
        <taxon>Bacillota</taxon>
        <taxon>Clostridia</taxon>
        <taxon>Eubacteriales</taxon>
        <taxon>Clostridiaceae</taxon>
        <taxon>Clostridium</taxon>
    </lineage>
</organism>
<gene>
    <name evidence="2" type="ORF">FDG31_05975</name>
</gene>
<dbReference type="InterPro" id="IPR043519">
    <property type="entry name" value="NT_sf"/>
</dbReference>
<accession>A0A6B4JM03</accession>
<dbReference type="GO" id="GO:0016740">
    <property type="term" value="F:transferase activity"/>
    <property type="evidence" value="ECO:0007669"/>
    <property type="project" value="UniProtKB-KW"/>
</dbReference>
<evidence type="ECO:0000313" key="2">
    <source>
        <dbReference type="EMBL" id="NFV25719.1"/>
    </source>
</evidence>
<feature type="domain" description="Polymerase beta nucleotidyltransferase" evidence="1">
    <location>
        <begin position="13"/>
        <end position="109"/>
    </location>
</feature>
<dbReference type="Pfam" id="PF18765">
    <property type="entry name" value="Polbeta"/>
    <property type="match status" value="1"/>
</dbReference>
<protein>
    <submittedName>
        <fullName evidence="2">Nucleotidyltransferase domain-containing protein</fullName>
    </submittedName>
</protein>
<evidence type="ECO:0000259" key="1">
    <source>
        <dbReference type="Pfam" id="PF18765"/>
    </source>
</evidence>
<dbReference type="CDD" id="cd05403">
    <property type="entry name" value="NT_KNTase_like"/>
    <property type="match status" value="1"/>
</dbReference>
<dbReference type="Gene3D" id="3.30.460.10">
    <property type="entry name" value="Beta Polymerase, domain 2"/>
    <property type="match status" value="1"/>
</dbReference>